<protein>
    <submittedName>
        <fullName evidence="2">ATPase, AFG1 family domain protein</fullName>
    </submittedName>
</protein>
<comment type="caution">
    <text evidence="2">The sequence shown here is derived from an EMBL/GenBank/DDBJ whole genome shotgun (WGS) entry which is preliminary data.</text>
</comment>
<keyword evidence="3" id="KW-1185">Reference proteome</keyword>
<organism evidence="2 3">
    <name type="scientific">Pseudarthrobacter siccitolerans</name>
    <dbReference type="NCBI Taxonomy" id="861266"/>
    <lineage>
        <taxon>Bacteria</taxon>
        <taxon>Bacillati</taxon>
        <taxon>Actinomycetota</taxon>
        <taxon>Actinomycetes</taxon>
        <taxon>Micrococcales</taxon>
        <taxon>Micrococcaceae</taxon>
        <taxon>Pseudarthrobacter</taxon>
    </lineage>
</organism>
<evidence type="ECO:0000313" key="3">
    <source>
        <dbReference type="Proteomes" id="UP000035722"/>
    </source>
</evidence>
<name>A0A024H3J0_9MICC</name>
<dbReference type="EMBL" id="CAQI01000044">
    <property type="protein sequence ID" value="CCQ46563.1"/>
    <property type="molecule type" value="Genomic_DNA"/>
</dbReference>
<gene>
    <name evidence="2" type="ORF">ARTSIC4J27_2533</name>
</gene>
<evidence type="ECO:0000256" key="1">
    <source>
        <dbReference type="SAM" id="MobiDB-lite"/>
    </source>
</evidence>
<proteinExistence type="predicted"/>
<dbReference type="Proteomes" id="UP000035722">
    <property type="component" value="Unassembled WGS sequence"/>
</dbReference>
<accession>A0A024H3J0</accession>
<feature type="region of interest" description="Disordered" evidence="1">
    <location>
        <begin position="85"/>
        <end position="117"/>
    </location>
</feature>
<reference evidence="3" key="1">
    <citation type="journal article" date="2014" name="Genome Announc.">
        <title>Genome Sequence of Arthrobacter siccitolerans 4J27, a Xeroprotectant-Producing Desiccation-Tolerant Microorganism.</title>
        <authorList>
            <person name="Manzanera M."/>
            <person name="Santa-Cruz-Calvo L."/>
            <person name="Vilchez J.I."/>
            <person name="Garcia-Fontana C."/>
            <person name="Silva-Castro G.A."/>
            <person name="Calvo C."/>
            <person name="Gonzalez-Lopez J."/>
        </authorList>
    </citation>
    <scope>NUCLEOTIDE SEQUENCE [LARGE SCALE GENOMIC DNA]</scope>
    <source>
        <strain evidence="3">4J27</strain>
    </source>
</reference>
<dbReference type="STRING" id="861266.ARTSIC4J27_2533"/>
<dbReference type="AlphaFoldDB" id="A0A024H3J0"/>
<evidence type="ECO:0000313" key="2">
    <source>
        <dbReference type="EMBL" id="CCQ46563.1"/>
    </source>
</evidence>
<sequence length="117" mass="12201">MLGPAPTVASAPSDVRIPLTGGNVGFITHPPSVAGATGSRGALPVSFLGTNHQQNGPPWYRSNSLPPAPRRYRWMSSSRVSILRRGSAKCPSQATGPIPGSPARHTPCAPCRVLPRA</sequence>